<feature type="domain" description="SLH" evidence="8">
    <location>
        <begin position="1389"/>
        <end position="1449"/>
    </location>
</feature>
<dbReference type="Gene3D" id="2.60.40.1850">
    <property type="match status" value="4"/>
</dbReference>
<dbReference type="Proteomes" id="UP001469365">
    <property type="component" value="Unassembled WGS sequence"/>
</dbReference>
<evidence type="ECO:0000256" key="4">
    <source>
        <dbReference type="ARBA" id="ARBA00022729"/>
    </source>
</evidence>
<dbReference type="PANTHER" id="PTHR37824:SF1">
    <property type="entry name" value="IRON-REGULATED SURFACE DETERMINANT PROTEIN C"/>
    <property type="match status" value="1"/>
</dbReference>
<dbReference type="PROSITE" id="PS51272">
    <property type="entry name" value="SLH"/>
    <property type="match status" value="3"/>
</dbReference>
<dbReference type="CDD" id="cd06920">
    <property type="entry name" value="NEAT"/>
    <property type="match status" value="3"/>
</dbReference>
<feature type="domain" description="NEAT" evidence="7">
    <location>
        <begin position="258"/>
        <end position="384"/>
    </location>
</feature>
<evidence type="ECO:0000256" key="5">
    <source>
        <dbReference type="ARBA" id="ARBA00023088"/>
    </source>
</evidence>
<organism evidence="9 10">
    <name type="scientific">Paenibacillus filicis</name>
    <dbReference type="NCBI Taxonomy" id="669464"/>
    <lineage>
        <taxon>Bacteria</taxon>
        <taxon>Bacillati</taxon>
        <taxon>Bacillota</taxon>
        <taxon>Bacilli</taxon>
        <taxon>Bacillales</taxon>
        <taxon>Paenibacillaceae</taxon>
        <taxon>Paenibacillus</taxon>
    </lineage>
</organism>
<evidence type="ECO:0000313" key="10">
    <source>
        <dbReference type="Proteomes" id="UP001469365"/>
    </source>
</evidence>
<feature type="domain" description="NEAT" evidence="7">
    <location>
        <begin position="669"/>
        <end position="795"/>
    </location>
</feature>
<dbReference type="Pfam" id="PF07554">
    <property type="entry name" value="FIVAR"/>
    <property type="match status" value="3"/>
</dbReference>
<dbReference type="PANTHER" id="PTHR37824">
    <property type="entry name" value="IRON-REGULATED SURFACE DETERMINANT PROTEIN C"/>
    <property type="match status" value="1"/>
</dbReference>
<keyword evidence="2" id="KW-0134">Cell wall</keyword>
<reference evidence="9 10" key="1">
    <citation type="submission" date="2024-04" db="EMBL/GenBank/DDBJ databases">
        <title>draft genome sequnece of Paenibacillus filicis.</title>
        <authorList>
            <person name="Kim D.-U."/>
        </authorList>
    </citation>
    <scope>NUCLEOTIDE SEQUENCE [LARGE SCALE GENOMIC DNA]</scope>
    <source>
        <strain evidence="9 10">KACC14197</strain>
    </source>
</reference>
<feature type="domain" description="SLH" evidence="8">
    <location>
        <begin position="1450"/>
        <end position="1513"/>
    </location>
</feature>
<proteinExistence type="predicted"/>
<dbReference type="Pfam" id="PF00395">
    <property type="entry name" value="SLH"/>
    <property type="match status" value="3"/>
</dbReference>
<evidence type="ECO:0000256" key="2">
    <source>
        <dbReference type="ARBA" id="ARBA00022512"/>
    </source>
</evidence>
<dbReference type="Pfam" id="PF05031">
    <property type="entry name" value="NEAT"/>
    <property type="match status" value="4"/>
</dbReference>
<dbReference type="SMART" id="SM00725">
    <property type="entry name" value="NEAT"/>
    <property type="match status" value="4"/>
</dbReference>
<feature type="region of interest" description="Disordered" evidence="6">
    <location>
        <begin position="1220"/>
        <end position="1247"/>
    </location>
</feature>
<dbReference type="InterPro" id="IPR037250">
    <property type="entry name" value="NEAT_dom_sf"/>
</dbReference>
<dbReference type="InterPro" id="IPR050436">
    <property type="entry name" value="IsdA"/>
</dbReference>
<keyword evidence="3" id="KW-0964">Secreted</keyword>
<accession>A0ABU9DUE1</accession>
<evidence type="ECO:0000256" key="6">
    <source>
        <dbReference type="SAM" id="MobiDB-lite"/>
    </source>
</evidence>
<dbReference type="InterPro" id="IPR001119">
    <property type="entry name" value="SLH_dom"/>
</dbReference>
<sequence length="1569" mass="168948">MSIGIRRIVSSLMILVLVLAGLPLPSVLADSSATSRLLRSGNAEIIGGNSMGNFFLAVGNVTDSVYQQVYSYEATLRVEADKVGLTNTTAVAAWNTPVITESGSGTYKITSDVKNQSAPVKLGTAFVNLATLTLKSKPVSVTTTTTLTVTDLWLVNKEGVRWKAPDASATVTFQPTGNKQQLAALVAQVSSLNLIEGVWNGQYPVGSLGVLSNIFSTVKFSLETESSQARIDQRYNDLNTAYLAVKDKVITNNPVPVLPDGQYGIDFTIFKENSNETSVMQAYVDASSGKLTVEGGKKYVSFVLKQHAEILSLKTEKNGVLTETEIPSVDPAGNTRVVRFEIKEIDNRLNGWVKIYWNLGPPLGLYDHEYVIELGFGQIKANKEVLKTLVAEAQVEHDAAAAGALKEAVGAAIEAAQTVMNNSAATPQQVNDAVAALQKAVNALKLIVTVTSSDKEMLGGNRVFISQSIGNVTNAAYQEIYGYEATVIVDPGKLELASISGWHSQFLKPDKEELSPGVYRIKTALSSADKPVVLKSTTPEDILILRLVAKMLTEQTTATIQVKDITLINKEGGRLHVGESSEHLTIFPGGNKDQLNELIAEAGKPREGVWNGQYPVGSMAEFKKVFIESRNFVSSEQTEEAIKAQYDKLLAAYNELKLKVITDHPVPDLPDGEYGIDLTVFQNQSNEASMTNQYVVPGSHKLTVKDGKKYVSFILKQSKEIQSMKTEQNGQFTETDILSTDPIRNTRLVSFEVKDLTQRLNSWIKIYWDLGPPLGIYDHEYVIELGFGQIKANKEVLKALIAEAQAKHDAAVEGTAKGQYKTGAKAILQTGIEAAQTVVNREQLTQQEINEAATVLRAAIIVFEESVVKGGAAPVDKTELTNLIADSKTNHAAAVEGSGFGQYLTGSKAALSTALDAVALVLANEAATQAQVDEAVKKLQAAWKLFAASQYKDAVTSLPDGRYTLDVNLFLPSGDELSPIQDYVTGRGILLVKGDQKQVAFTLHSSLDIVSFQTKLNSVTAWKEASVIENNEATGKRTIQFEVQDLKLNKQQGTVKLKAAGAQEQSYPIEIGYGNIHLDLTQPVKDGQYKVNFTSRSEDPAEAPLADFIQSEGNSLNVLNGKKQAILQLQAGVNVSSIAVINAQGEVIQEITSTLAAAAFKQAGVVRVLAADPAATRVQFEVVDDLTVTYALKLTKNGQPAALKLAFGNVEPVTSYTVLTPKPEGEVAPEPPKSSTSGSSYGSGPGIPTSKLKDGAYSVAVSVLQKGKTVPSELQAYITGPVLLSVEGSKGLVTLRLKQSHKVSSFQTELNGKLTDTKVIDTNEKNDTRDVQFEIEALTSKLRIIATVDGKKLEAELTLDSAAATLLGKHARLGDVLKDKDSTSERPIASRPVLKDTASHWAEALIERAVELGLVNGYEDGSFRPDGEISRAEFIALVGRALGDGTQQSELSFADLEKIPDWAKPALAKAVQAGIVTSYEDGTFRPAQSITRSEIAVIISKAMKLPLEEGGQVTFADEQQIPVWAYASVAAAAKQGVLSGREHNVFAPYAYATRAEAVKLILSIVDNVK</sequence>
<feature type="compositionally biased region" description="Low complexity" evidence="6">
    <location>
        <begin position="1233"/>
        <end position="1247"/>
    </location>
</feature>
<dbReference type="RefSeq" id="WP_341419542.1">
    <property type="nucleotide sequence ID" value="NZ_JBBPCC010000030.1"/>
</dbReference>
<dbReference type="InterPro" id="IPR006635">
    <property type="entry name" value="NEAT_dom"/>
</dbReference>
<keyword evidence="5" id="KW-0572">Peptidoglycan-anchor</keyword>
<evidence type="ECO:0000256" key="1">
    <source>
        <dbReference type="ARBA" id="ARBA00004168"/>
    </source>
</evidence>
<dbReference type="EMBL" id="JBBPCC010000030">
    <property type="protein sequence ID" value="MEK8132407.1"/>
    <property type="molecule type" value="Genomic_DNA"/>
</dbReference>
<dbReference type="SUPFAM" id="SSF158911">
    <property type="entry name" value="NEAT domain-like"/>
    <property type="match status" value="4"/>
</dbReference>
<feature type="domain" description="SLH" evidence="8">
    <location>
        <begin position="1515"/>
        <end position="1569"/>
    </location>
</feature>
<feature type="domain" description="NEAT" evidence="7">
    <location>
        <begin position="958"/>
        <end position="1086"/>
    </location>
</feature>
<dbReference type="Gene3D" id="1.20.1270.90">
    <property type="entry name" value="AF1782-like"/>
    <property type="match status" value="3"/>
</dbReference>
<gene>
    <name evidence="9" type="ORF">WMW72_31385</name>
</gene>
<evidence type="ECO:0000313" key="9">
    <source>
        <dbReference type="EMBL" id="MEK8132407.1"/>
    </source>
</evidence>
<evidence type="ECO:0000256" key="3">
    <source>
        <dbReference type="ARBA" id="ARBA00022525"/>
    </source>
</evidence>
<protein>
    <submittedName>
        <fullName evidence="9">NEAT domain-containing protein</fullName>
    </submittedName>
</protein>
<dbReference type="Gene3D" id="2.60.40.680">
    <property type="match status" value="1"/>
</dbReference>
<feature type="domain" description="NEAT" evidence="7">
    <location>
        <begin position="1252"/>
        <end position="1386"/>
    </location>
</feature>
<comment type="caution">
    <text evidence="9">The sequence shown here is derived from an EMBL/GenBank/DDBJ whole genome shotgun (WGS) entry which is preliminary data.</text>
</comment>
<dbReference type="PROSITE" id="PS50978">
    <property type="entry name" value="NEAT"/>
    <property type="match status" value="4"/>
</dbReference>
<evidence type="ECO:0000259" key="7">
    <source>
        <dbReference type="PROSITE" id="PS50978"/>
    </source>
</evidence>
<keyword evidence="4" id="KW-0732">Signal</keyword>
<keyword evidence="10" id="KW-1185">Reference proteome</keyword>
<name>A0ABU9DUE1_9BACL</name>
<comment type="subcellular location">
    <subcellularLocation>
        <location evidence="1">Secreted</location>
        <location evidence="1">Cell wall</location>
        <topology evidence="1">Peptidoglycan-anchor</topology>
    </subcellularLocation>
</comment>
<evidence type="ECO:0000259" key="8">
    <source>
        <dbReference type="PROSITE" id="PS51272"/>
    </source>
</evidence>